<accession>X1Q5F3</accession>
<dbReference type="Gene3D" id="3.30.470.20">
    <property type="entry name" value="ATP-grasp fold, B domain"/>
    <property type="match status" value="1"/>
</dbReference>
<sequence length="45" mass="5250">IKREFYFLEVNGIPGMSKMSIIPIQLRTLGHTEKEIYNLIIENSI</sequence>
<proteinExistence type="predicted"/>
<protein>
    <submittedName>
        <fullName evidence="1">Uncharacterized protein</fullName>
    </submittedName>
</protein>
<evidence type="ECO:0000313" key="1">
    <source>
        <dbReference type="EMBL" id="GAI49961.1"/>
    </source>
</evidence>
<dbReference type="SUPFAM" id="SSF56059">
    <property type="entry name" value="Glutathione synthetase ATP-binding domain-like"/>
    <property type="match status" value="1"/>
</dbReference>
<feature type="non-terminal residue" evidence="1">
    <location>
        <position position="1"/>
    </location>
</feature>
<reference evidence="1" key="1">
    <citation type="journal article" date="2014" name="Front. Microbiol.">
        <title>High frequency of phylogenetically diverse reductive dehalogenase-homologous genes in deep subseafloor sedimentary metagenomes.</title>
        <authorList>
            <person name="Kawai M."/>
            <person name="Futagami T."/>
            <person name="Toyoda A."/>
            <person name="Takaki Y."/>
            <person name="Nishi S."/>
            <person name="Hori S."/>
            <person name="Arai W."/>
            <person name="Tsubouchi T."/>
            <person name="Morono Y."/>
            <person name="Uchiyama I."/>
            <person name="Ito T."/>
            <person name="Fujiyama A."/>
            <person name="Inagaki F."/>
            <person name="Takami H."/>
        </authorList>
    </citation>
    <scope>NUCLEOTIDE SEQUENCE</scope>
    <source>
        <strain evidence="1">Expedition CK06-06</strain>
    </source>
</reference>
<comment type="caution">
    <text evidence="1">The sequence shown here is derived from an EMBL/GenBank/DDBJ whole genome shotgun (WGS) entry which is preliminary data.</text>
</comment>
<dbReference type="AlphaFoldDB" id="X1Q5F3"/>
<name>X1Q5F3_9ZZZZ</name>
<organism evidence="1">
    <name type="scientific">marine sediment metagenome</name>
    <dbReference type="NCBI Taxonomy" id="412755"/>
    <lineage>
        <taxon>unclassified sequences</taxon>
        <taxon>metagenomes</taxon>
        <taxon>ecological metagenomes</taxon>
    </lineage>
</organism>
<dbReference type="EMBL" id="BARV01033406">
    <property type="protein sequence ID" value="GAI49961.1"/>
    <property type="molecule type" value="Genomic_DNA"/>
</dbReference>
<gene>
    <name evidence="1" type="ORF">S06H3_52516</name>
</gene>